<name>J4W789_BEAB2</name>
<dbReference type="EMBL" id="JH725161">
    <property type="protein sequence ID" value="EJP66140.1"/>
    <property type="molecule type" value="Genomic_DNA"/>
</dbReference>
<accession>J4W789</accession>
<sequence length="252" mass="28705">MTQARSPDIRPCCDLVRELEGHFSTILEVNTTLLSLESPQQSVQPYVKFGKDMQRPVRFRTSSDEKEFKTRWKSWEFVSQSEAFRLQPTDGRYMGCKSWATGLPVGLVMPLYNPSDSRSIEFTTADSTVFKTKRKHWRTGCNGTFFVVLHEAQFYMAFSLPEGESEGGLDNRDIPSPVGSRRHCFAVQNLDEYRLSLDELRAGQNESINELPEDVKSLYLPLILGLLEMHPGKRLAVQEIGQGPYSEVMNVD</sequence>
<evidence type="ECO:0000313" key="1">
    <source>
        <dbReference type="EMBL" id="EJP66140.1"/>
    </source>
</evidence>
<keyword evidence="2" id="KW-1185">Reference proteome</keyword>
<dbReference type="RefSeq" id="XP_008598430.1">
    <property type="nucleotide sequence ID" value="XM_008600208.1"/>
</dbReference>
<dbReference type="OrthoDB" id="4868928at2759"/>
<protein>
    <submittedName>
        <fullName evidence="1">Uncharacterized protein</fullName>
    </submittedName>
</protein>
<dbReference type="Proteomes" id="UP000002762">
    <property type="component" value="Unassembled WGS sequence"/>
</dbReference>
<organism evidence="1 2">
    <name type="scientific">Beauveria bassiana (strain ARSEF 2860)</name>
    <name type="common">White muscardine disease fungus</name>
    <name type="synonym">Tritirachium shiotae</name>
    <dbReference type="NCBI Taxonomy" id="655819"/>
    <lineage>
        <taxon>Eukaryota</taxon>
        <taxon>Fungi</taxon>
        <taxon>Dikarya</taxon>
        <taxon>Ascomycota</taxon>
        <taxon>Pezizomycotina</taxon>
        <taxon>Sordariomycetes</taxon>
        <taxon>Hypocreomycetidae</taxon>
        <taxon>Hypocreales</taxon>
        <taxon>Cordycipitaceae</taxon>
        <taxon>Beauveria</taxon>
    </lineage>
</organism>
<dbReference type="InParanoid" id="J4W789"/>
<dbReference type="AlphaFoldDB" id="J4W789"/>
<dbReference type="GeneID" id="19888123"/>
<dbReference type="HOGENOM" id="CLU_1102614_0_0_1"/>
<gene>
    <name evidence="1" type="ORF">BBA_05111</name>
</gene>
<reference evidence="1 2" key="1">
    <citation type="journal article" date="2012" name="Sci. Rep.">
        <title>Genomic perspectives on the evolution of fungal entomopathogenicity in Beauveria bassiana.</title>
        <authorList>
            <person name="Xiao G."/>
            <person name="Ying S.H."/>
            <person name="Zheng P."/>
            <person name="Wang Z.L."/>
            <person name="Zhang S."/>
            <person name="Xie X.Q."/>
            <person name="Shang Y."/>
            <person name="St Leger R.J."/>
            <person name="Zhao G.P."/>
            <person name="Wang C."/>
            <person name="Feng M.G."/>
        </authorList>
    </citation>
    <scope>NUCLEOTIDE SEQUENCE [LARGE SCALE GENOMIC DNA]</scope>
    <source>
        <strain evidence="1 2">ARSEF 2860</strain>
    </source>
</reference>
<evidence type="ECO:0000313" key="2">
    <source>
        <dbReference type="Proteomes" id="UP000002762"/>
    </source>
</evidence>
<proteinExistence type="predicted"/>